<dbReference type="OrthoDB" id="1937240at2759"/>
<dbReference type="PANTHER" id="PTHR36313">
    <property type="entry name" value="ROOT MERISTEM GROWTH FACTOR 2"/>
    <property type="match status" value="1"/>
</dbReference>
<feature type="region of interest" description="Disordered" evidence="1">
    <location>
        <begin position="254"/>
        <end position="274"/>
    </location>
</feature>
<organism evidence="3 4">
    <name type="scientific">Populus tomentosa</name>
    <name type="common">Chinese white poplar</name>
    <dbReference type="NCBI Taxonomy" id="118781"/>
    <lineage>
        <taxon>Eukaryota</taxon>
        <taxon>Viridiplantae</taxon>
        <taxon>Streptophyta</taxon>
        <taxon>Embryophyta</taxon>
        <taxon>Tracheophyta</taxon>
        <taxon>Spermatophyta</taxon>
        <taxon>Magnoliopsida</taxon>
        <taxon>eudicotyledons</taxon>
        <taxon>Gunneridae</taxon>
        <taxon>Pentapetalae</taxon>
        <taxon>rosids</taxon>
        <taxon>fabids</taxon>
        <taxon>Malpighiales</taxon>
        <taxon>Salicaceae</taxon>
        <taxon>Saliceae</taxon>
        <taxon>Populus</taxon>
    </lineage>
</organism>
<reference evidence="3" key="1">
    <citation type="journal article" date="2020" name="bioRxiv">
        <title>Hybrid origin of Populus tomentosa Carr. identified through genome sequencing and phylogenomic analysis.</title>
        <authorList>
            <person name="An X."/>
            <person name="Gao K."/>
            <person name="Chen Z."/>
            <person name="Li J."/>
            <person name="Yang X."/>
            <person name="Yang X."/>
            <person name="Zhou J."/>
            <person name="Guo T."/>
            <person name="Zhao T."/>
            <person name="Huang S."/>
            <person name="Miao D."/>
            <person name="Khan W.U."/>
            <person name="Rao P."/>
            <person name="Ye M."/>
            <person name="Lei B."/>
            <person name="Liao W."/>
            <person name="Wang J."/>
            <person name="Ji L."/>
            <person name="Li Y."/>
            <person name="Guo B."/>
            <person name="Mustafa N.S."/>
            <person name="Li S."/>
            <person name="Yun Q."/>
            <person name="Keller S.R."/>
            <person name="Mao J."/>
            <person name="Zhang R."/>
            <person name="Strauss S.H."/>
        </authorList>
    </citation>
    <scope>NUCLEOTIDE SEQUENCE</scope>
    <source>
        <strain evidence="3">GM15</strain>
        <tissue evidence="3">Leaf</tissue>
    </source>
</reference>
<dbReference type="EMBL" id="JAAWWB010000034">
    <property type="protein sequence ID" value="KAG6741881.1"/>
    <property type="molecule type" value="Genomic_DNA"/>
</dbReference>
<comment type="caution">
    <text evidence="3">The sequence shown here is derived from an EMBL/GenBank/DDBJ whole genome shotgun (WGS) entry which is preliminary data.</text>
</comment>
<feature type="region of interest" description="Disordered" evidence="1">
    <location>
        <begin position="178"/>
        <end position="242"/>
    </location>
</feature>
<dbReference type="InterPro" id="IPR038804">
    <property type="entry name" value="RGF3"/>
</dbReference>
<proteinExistence type="predicted"/>
<accession>A0A8X7Y019</accession>
<feature type="signal peptide" evidence="2">
    <location>
        <begin position="1"/>
        <end position="25"/>
    </location>
</feature>
<feature type="chain" id="PRO_5036447340" evidence="2">
    <location>
        <begin position="26"/>
        <end position="274"/>
    </location>
</feature>
<protein>
    <submittedName>
        <fullName evidence="3">Uncharacterized protein</fullName>
    </submittedName>
</protein>
<dbReference type="GO" id="GO:0010082">
    <property type="term" value="P:regulation of root meristem growth"/>
    <property type="evidence" value="ECO:0007669"/>
    <property type="project" value="InterPro"/>
</dbReference>
<sequence length="274" mass="30708">MVYKRFLVIVLELLYVMNAIGGSYAHDHQDWKMNKYELLRPEEIDVPAHKELSGFSSTASTRKMTLGGRKMAVQKVTRREIEKEQGLHGGAPEDNSGANYSNVKCDFQVKGDLNVRCQHRAKRNSPKMIKGPGFVAFGDDYRLAGNEKNALEKSLGGSKDQLNNNKQKDMNNLERKTLSARLGTPRTETVNLPKSDPELSKDSKAILPTKTSLESRPSRTDMDQEPQGSSTLPKGEMQRLLDATKEIVNLMHKDYSGHARPGRKPPINNKVPIH</sequence>
<keyword evidence="2" id="KW-0732">Signal</keyword>
<dbReference type="AlphaFoldDB" id="A0A8X7Y019"/>
<dbReference type="Proteomes" id="UP000886885">
    <property type="component" value="Chromosome 17D"/>
</dbReference>
<feature type="region of interest" description="Disordered" evidence="1">
    <location>
        <begin position="153"/>
        <end position="172"/>
    </location>
</feature>
<gene>
    <name evidence="3" type="ORF">POTOM_055161</name>
</gene>
<feature type="compositionally biased region" description="Basic and acidic residues" evidence="1">
    <location>
        <begin position="195"/>
        <end position="204"/>
    </location>
</feature>
<evidence type="ECO:0000313" key="4">
    <source>
        <dbReference type="Proteomes" id="UP000886885"/>
    </source>
</evidence>
<evidence type="ECO:0000256" key="2">
    <source>
        <dbReference type="SAM" id="SignalP"/>
    </source>
</evidence>
<evidence type="ECO:0000256" key="1">
    <source>
        <dbReference type="SAM" id="MobiDB-lite"/>
    </source>
</evidence>
<dbReference type="PANTHER" id="PTHR36313:SF7">
    <property type="entry name" value="OS09G0474600 PROTEIN"/>
    <property type="match status" value="1"/>
</dbReference>
<keyword evidence="4" id="KW-1185">Reference proteome</keyword>
<name>A0A8X7Y019_POPTO</name>
<evidence type="ECO:0000313" key="3">
    <source>
        <dbReference type="EMBL" id="KAG6741881.1"/>
    </source>
</evidence>
<dbReference type="GO" id="GO:0008083">
    <property type="term" value="F:growth factor activity"/>
    <property type="evidence" value="ECO:0007669"/>
    <property type="project" value="InterPro"/>
</dbReference>